<feature type="transmembrane region" description="Helical" evidence="1">
    <location>
        <begin position="96"/>
        <end position="113"/>
    </location>
</feature>
<dbReference type="InterPro" id="IPR032508">
    <property type="entry name" value="FecR_C"/>
</dbReference>
<feature type="domain" description="Protein FecR C-terminal" evidence="3">
    <location>
        <begin position="268"/>
        <end position="335"/>
    </location>
</feature>
<dbReference type="Pfam" id="PF04773">
    <property type="entry name" value="FecR"/>
    <property type="match status" value="1"/>
</dbReference>
<protein>
    <submittedName>
        <fullName evidence="4">FecR domain-containing protein</fullName>
    </submittedName>
</protein>
<keyword evidence="5" id="KW-1185">Reference proteome</keyword>
<dbReference type="RefSeq" id="WP_369329014.1">
    <property type="nucleotide sequence ID" value="NZ_JAULBC010000002.1"/>
</dbReference>
<organism evidence="4 5">
    <name type="scientific">Danxiaibacter flavus</name>
    <dbReference type="NCBI Taxonomy" id="3049108"/>
    <lineage>
        <taxon>Bacteria</taxon>
        <taxon>Pseudomonadati</taxon>
        <taxon>Bacteroidota</taxon>
        <taxon>Chitinophagia</taxon>
        <taxon>Chitinophagales</taxon>
        <taxon>Chitinophagaceae</taxon>
        <taxon>Danxiaibacter</taxon>
    </lineage>
</organism>
<comment type="caution">
    <text evidence="4">The sequence shown here is derived from an EMBL/GenBank/DDBJ whole genome shotgun (WGS) entry which is preliminary data.</text>
</comment>
<evidence type="ECO:0000256" key="1">
    <source>
        <dbReference type="SAM" id="Phobius"/>
    </source>
</evidence>
<dbReference type="PIRSF" id="PIRSF018266">
    <property type="entry name" value="FecR"/>
    <property type="match status" value="1"/>
</dbReference>
<dbReference type="Proteomes" id="UP001560573">
    <property type="component" value="Unassembled WGS sequence"/>
</dbReference>
<dbReference type="EMBL" id="JAULBC010000002">
    <property type="protein sequence ID" value="MEX6687609.1"/>
    <property type="molecule type" value="Genomic_DNA"/>
</dbReference>
<dbReference type="Gene3D" id="3.55.50.30">
    <property type="match status" value="1"/>
</dbReference>
<dbReference type="Pfam" id="PF16344">
    <property type="entry name" value="FecR_C"/>
    <property type="match status" value="1"/>
</dbReference>
<dbReference type="InterPro" id="IPR012373">
    <property type="entry name" value="Ferrdict_sens_TM"/>
</dbReference>
<reference evidence="4 5" key="1">
    <citation type="submission" date="2023-07" db="EMBL/GenBank/DDBJ databases">
        <authorList>
            <person name="Lian W.-H."/>
        </authorList>
    </citation>
    <scope>NUCLEOTIDE SEQUENCE [LARGE SCALE GENOMIC DNA]</scope>
    <source>
        <strain evidence="4 5">SYSU DXS3180</strain>
    </source>
</reference>
<evidence type="ECO:0000313" key="5">
    <source>
        <dbReference type="Proteomes" id="UP001560573"/>
    </source>
</evidence>
<proteinExistence type="predicted"/>
<evidence type="ECO:0000313" key="4">
    <source>
        <dbReference type="EMBL" id="MEX6687609.1"/>
    </source>
</evidence>
<evidence type="ECO:0000259" key="3">
    <source>
        <dbReference type="Pfam" id="PF16344"/>
    </source>
</evidence>
<keyword evidence="1" id="KW-0812">Transmembrane</keyword>
<sequence length="342" mass="38579">MSSNPLRLKYLLQKYLNNTCTPDELTEFWQLMNELSENDLISVDLQNLWDDKDENYNAAKDVEWDKLYDRLQEKKMDLSDFTYTPSISKKTLIKRWAVAASILVCVAATLFLYRNSFNQKPTLASVRQQDSSLRHRIMTLPDGSTVTLHAGSKLEFSENLAKGTRDVFLKGEAYFDVRHIEGKPFIVHTGDISTKVLGTAFNVKAYPDQPRVFVTVARGKVQVGNDKSKQPLGVLLPGDQLSVDKNTMTTTASKADIKKVVEWKTEALIFDDITFGEAAQIMSNYYGKDLQLKNEKLAKCKFTGDFSSKSIEESLDIICTLTSCSWKMSEDSTIVIDGKGCE</sequence>
<keyword evidence="1" id="KW-0472">Membrane</keyword>
<feature type="domain" description="FecR protein" evidence="2">
    <location>
        <begin position="138"/>
        <end position="222"/>
    </location>
</feature>
<dbReference type="PANTHER" id="PTHR30273">
    <property type="entry name" value="PERIPLASMIC SIGNAL SENSOR AND SIGMA FACTOR ACTIVATOR FECR-RELATED"/>
    <property type="match status" value="1"/>
</dbReference>
<gene>
    <name evidence="4" type="ORF">QTN47_08910</name>
</gene>
<accession>A0ABV3ZCK9</accession>
<evidence type="ECO:0000259" key="2">
    <source>
        <dbReference type="Pfam" id="PF04773"/>
    </source>
</evidence>
<dbReference type="InterPro" id="IPR006860">
    <property type="entry name" value="FecR"/>
</dbReference>
<dbReference type="PANTHER" id="PTHR30273:SF2">
    <property type="entry name" value="PROTEIN FECR"/>
    <property type="match status" value="1"/>
</dbReference>
<dbReference type="Gene3D" id="2.60.120.1440">
    <property type="match status" value="1"/>
</dbReference>
<name>A0ABV3ZCK9_9BACT</name>
<keyword evidence="1" id="KW-1133">Transmembrane helix</keyword>